<evidence type="ECO:0000256" key="1">
    <source>
        <dbReference type="ARBA" id="ARBA00004370"/>
    </source>
</evidence>
<dbReference type="CDD" id="cd06662">
    <property type="entry name" value="SURF1"/>
    <property type="match status" value="1"/>
</dbReference>
<feature type="transmembrane region" description="Helical" evidence="6">
    <location>
        <begin position="74"/>
        <end position="97"/>
    </location>
</feature>
<accession>A0AAE9JBD3</accession>
<comment type="similarity">
    <text evidence="2 6">Belongs to the SURF1 family.</text>
</comment>
<keyword evidence="5 6" id="KW-0472">Membrane</keyword>
<proteinExistence type="inferred from homology"/>
<keyword evidence="3 6" id="KW-0812">Transmembrane</keyword>
<dbReference type="EMBL" id="CP092622">
    <property type="protein sequence ID" value="UMM21814.1"/>
    <property type="molecule type" value="Genomic_DNA"/>
</dbReference>
<keyword evidence="4 6" id="KW-1133">Transmembrane helix</keyword>
<evidence type="ECO:0000256" key="6">
    <source>
        <dbReference type="RuleBase" id="RU363076"/>
    </source>
</evidence>
<evidence type="ECO:0000256" key="2">
    <source>
        <dbReference type="ARBA" id="ARBA00007165"/>
    </source>
</evidence>
<dbReference type="Pfam" id="PF02104">
    <property type="entry name" value="SURF1"/>
    <property type="match status" value="1"/>
</dbReference>
<dbReference type="PANTHER" id="PTHR23427:SF2">
    <property type="entry name" value="SURFEIT LOCUS PROTEIN 1"/>
    <property type="match status" value="1"/>
</dbReference>
<dbReference type="GO" id="GO:0005743">
    <property type="term" value="C:mitochondrial inner membrane"/>
    <property type="evidence" value="ECO:0007669"/>
    <property type="project" value="UniProtKB-SubCell"/>
</dbReference>
<dbReference type="PANTHER" id="PTHR23427">
    <property type="entry name" value="SURFEIT LOCUS PROTEIN"/>
    <property type="match status" value="1"/>
</dbReference>
<protein>
    <recommendedName>
        <fullName evidence="6">SURF1-like protein</fullName>
    </recommendedName>
</protein>
<evidence type="ECO:0000256" key="4">
    <source>
        <dbReference type="ARBA" id="ARBA00022989"/>
    </source>
</evidence>
<comment type="subcellular location">
    <subcellularLocation>
        <location evidence="1">Membrane</location>
    </subcellularLocation>
    <subcellularLocation>
        <location evidence="6">Mitochondrion inner membrane</location>
        <topology evidence="6">Multi-pass membrane protein</topology>
    </subcellularLocation>
</comment>
<organism evidence="7 8">
    <name type="scientific">Caenorhabditis briggsae</name>
    <dbReference type="NCBI Taxonomy" id="6238"/>
    <lineage>
        <taxon>Eukaryota</taxon>
        <taxon>Metazoa</taxon>
        <taxon>Ecdysozoa</taxon>
        <taxon>Nematoda</taxon>
        <taxon>Chromadorea</taxon>
        <taxon>Rhabditida</taxon>
        <taxon>Rhabditina</taxon>
        <taxon>Rhabditomorpha</taxon>
        <taxon>Rhabditoidea</taxon>
        <taxon>Rhabditidae</taxon>
        <taxon>Peloderinae</taxon>
        <taxon>Caenorhabditis</taxon>
    </lineage>
</organism>
<dbReference type="PROSITE" id="PS50895">
    <property type="entry name" value="SURF1"/>
    <property type="match status" value="1"/>
</dbReference>
<evidence type="ECO:0000313" key="7">
    <source>
        <dbReference type="EMBL" id="UMM21814.1"/>
    </source>
</evidence>
<dbReference type="InterPro" id="IPR002994">
    <property type="entry name" value="Surf1/Shy1"/>
</dbReference>
<evidence type="ECO:0000256" key="3">
    <source>
        <dbReference type="ARBA" id="ARBA00022692"/>
    </source>
</evidence>
<keyword evidence="6" id="KW-0496">Mitochondrion</keyword>
<evidence type="ECO:0000256" key="5">
    <source>
        <dbReference type="ARBA" id="ARBA00023136"/>
    </source>
</evidence>
<name>A0AAE9JBD3_CAEBR</name>
<feature type="transmembrane region" description="Helical" evidence="6">
    <location>
        <begin position="293"/>
        <end position="311"/>
    </location>
</feature>
<evidence type="ECO:0000313" key="8">
    <source>
        <dbReference type="Proteomes" id="UP000829354"/>
    </source>
</evidence>
<gene>
    <name evidence="7" type="ORF">L5515_003331</name>
</gene>
<dbReference type="AlphaFoldDB" id="A0AAE9JBD3"/>
<comment type="function">
    <text evidence="6">Probably involved in the biogenesis of the COX complex.</text>
</comment>
<sequence length="316" mass="36360">MAFRWAIQMALRRGGGGQRLLLTQHQHQNYRFFKTSSSTQFSTRNSQILDLDTPQKSPNFSENSKNKKSKKVEWSTGSILMLGLPAFAFSLGVWQIYRLIWKLELIEHLKSRLSQEAIELPDDLSSSSLEPLEYCRVRVTGEFLHQKEFVISPRGRFDPAKKTSASVGSMLSENEMSSHGGHLITPFRLKNTGKVILINRGWLPTFYFDPESHAKTNPQGTVILEAIVRKTEQRPQFVGQNVPEQGVWYYRDLEQMAKWHGTEPVWLDAAYETTVPGGPIGGQTNINIRNEHMNYLTTWFTLTLVTMLMWIHKFRK</sequence>
<dbReference type="Proteomes" id="UP000829354">
    <property type="component" value="Chromosome III"/>
</dbReference>
<dbReference type="InterPro" id="IPR045214">
    <property type="entry name" value="Surf1/Surf4"/>
</dbReference>
<reference evidence="7 8" key="1">
    <citation type="submission" date="2022-04" db="EMBL/GenBank/DDBJ databases">
        <title>Chromosome-level reference genomes for two strains of Caenorhabditis briggsae: an improved platform for comparative genomics.</title>
        <authorList>
            <person name="Stevens L."/>
            <person name="Andersen E."/>
        </authorList>
    </citation>
    <scope>NUCLEOTIDE SEQUENCE [LARGE SCALE GENOMIC DNA]</scope>
    <source>
        <strain evidence="7">VX34</strain>
        <tissue evidence="7">Whole-organism</tissue>
    </source>
</reference>
<keyword evidence="6" id="KW-0999">Mitochondrion inner membrane</keyword>
<keyword evidence="8" id="KW-1185">Reference proteome</keyword>